<dbReference type="InterPro" id="IPR004839">
    <property type="entry name" value="Aminotransferase_I/II_large"/>
</dbReference>
<reference evidence="3" key="1">
    <citation type="submission" date="2019-09" db="EMBL/GenBank/DDBJ databases">
        <title>Draft genome information of white flower Hibiscus syriacus.</title>
        <authorList>
            <person name="Kim Y.-M."/>
        </authorList>
    </citation>
    <scope>NUCLEOTIDE SEQUENCE [LARGE SCALE GENOMIC DNA]</scope>
    <source>
        <strain evidence="3">YM2019G1</strain>
    </source>
</reference>
<dbReference type="Pfam" id="PF00155">
    <property type="entry name" value="Aminotran_1_2"/>
    <property type="match status" value="1"/>
</dbReference>
<gene>
    <name evidence="3" type="ORF">F3Y22_tig00116984pilonHSYRG00216</name>
</gene>
<dbReference type="InterPro" id="IPR015424">
    <property type="entry name" value="PyrdxlP-dep_Trfase"/>
</dbReference>
<organism evidence="3 4">
    <name type="scientific">Hibiscus syriacus</name>
    <name type="common">Rose of Sharon</name>
    <dbReference type="NCBI Taxonomy" id="106335"/>
    <lineage>
        <taxon>Eukaryota</taxon>
        <taxon>Viridiplantae</taxon>
        <taxon>Streptophyta</taxon>
        <taxon>Embryophyta</taxon>
        <taxon>Tracheophyta</taxon>
        <taxon>Spermatophyta</taxon>
        <taxon>Magnoliopsida</taxon>
        <taxon>eudicotyledons</taxon>
        <taxon>Gunneridae</taxon>
        <taxon>Pentapetalae</taxon>
        <taxon>rosids</taxon>
        <taxon>malvids</taxon>
        <taxon>Malvales</taxon>
        <taxon>Malvaceae</taxon>
        <taxon>Malvoideae</taxon>
        <taxon>Hibiscus</taxon>
    </lineage>
</organism>
<accession>A0A6A2WHS5</accession>
<dbReference type="InterPro" id="IPR050478">
    <property type="entry name" value="Ethylene_sulfur-biosynth"/>
</dbReference>
<dbReference type="SUPFAM" id="SSF53383">
    <property type="entry name" value="PLP-dependent transferases"/>
    <property type="match status" value="1"/>
</dbReference>
<dbReference type="PANTHER" id="PTHR43795">
    <property type="entry name" value="BIFUNCTIONAL ASPARTATE AMINOTRANSFERASE AND GLUTAMATE/ASPARTATE-PREPHENATE AMINOTRANSFERASE-RELATED"/>
    <property type="match status" value="1"/>
</dbReference>
<evidence type="ECO:0000313" key="4">
    <source>
        <dbReference type="Proteomes" id="UP000436088"/>
    </source>
</evidence>
<feature type="domain" description="Aminotransferase class I/classII large" evidence="2">
    <location>
        <begin position="70"/>
        <end position="118"/>
    </location>
</feature>
<dbReference type="EMBL" id="VEPZ02001756">
    <property type="protein sequence ID" value="KAE8657681.1"/>
    <property type="molecule type" value="Genomic_DNA"/>
</dbReference>
<evidence type="ECO:0000256" key="1">
    <source>
        <dbReference type="ARBA" id="ARBA00022898"/>
    </source>
</evidence>
<dbReference type="GO" id="GO:0008483">
    <property type="term" value="F:transaminase activity"/>
    <property type="evidence" value="ECO:0007669"/>
    <property type="project" value="TreeGrafter"/>
</dbReference>
<dbReference type="InterPro" id="IPR015422">
    <property type="entry name" value="PyrdxlP-dep_Trfase_small"/>
</dbReference>
<evidence type="ECO:0000313" key="3">
    <source>
        <dbReference type="EMBL" id="KAE8657681.1"/>
    </source>
</evidence>
<dbReference type="Gene3D" id="3.90.1150.10">
    <property type="entry name" value="Aspartate Aminotransferase, domain 1"/>
    <property type="match status" value="2"/>
</dbReference>
<dbReference type="Proteomes" id="UP000436088">
    <property type="component" value="Unassembled WGS sequence"/>
</dbReference>
<dbReference type="PANTHER" id="PTHR43795:SF74">
    <property type="entry name" value="1-AMINOCYCLOPROPANE-1-CARBOXYLATE SYNTHASE-LIKE PROTEIN 1"/>
    <property type="match status" value="1"/>
</dbReference>
<dbReference type="GO" id="GO:0030170">
    <property type="term" value="F:pyridoxal phosphate binding"/>
    <property type="evidence" value="ECO:0007669"/>
    <property type="project" value="InterPro"/>
</dbReference>
<dbReference type="AlphaFoldDB" id="A0A6A2WHS5"/>
<keyword evidence="4" id="KW-1185">Reference proteome</keyword>
<name>A0A6A2WHS5_HIBSY</name>
<dbReference type="GO" id="GO:0006520">
    <property type="term" value="P:amino acid metabolic process"/>
    <property type="evidence" value="ECO:0007669"/>
    <property type="project" value="TreeGrafter"/>
</dbReference>
<evidence type="ECO:0000259" key="2">
    <source>
        <dbReference type="Pfam" id="PF00155"/>
    </source>
</evidence>
<keyword evidence="1" id="KW-0663">Pyridoxal phosphate</keyword>
<protein>
    <submittedName>
        <fullName evidence="3">Heavy metal transport/detoxification superfamily protein</fullName>
    </submittedName>
</protein>
<proteinExistence type="predicted"/>
<comment type="caution">
    <text evidence="3">The sequence shown here is derived from an EMBL/GenBank/DDBJ whole genome shotgun (WGS) entry which is preliminary data.</text>
</comment>
<sequence length="248" mass="27733">MATNDGHGENSPYFDGWKAYDSNPFHPTQNPHGVIQMGLAENKAVAKFMGRVGGNKFTFDAKPHSDERRSPGANETLMFCLADPGDAFLVPSPYYAGLSKDMGIPGFVSVSYTLSMTKFMHCARKAPRGCQKAPCFRQGAGTCWDFLLEKHAGLFFCETQCFSGFIFPLLRPGWFRVCFANMDDETFEVALGRIQAFVLGQEKQEPDKSKHWRKKHLLLSFSSSRLYDETIMSAHILSPHSPLVRATT</sequence>